<reference evidence="1" key="1">
    <citation type="submission" date="2021-09" db="EMBL/GenBank/DDBJ databases">
        <title>The genome of Mauremys mutica provides insights into the evolution of semi-aquatic lifestyle.</title>
        <authorList>
            <person name="Gong S."/>
            <person name="Gao Y."/>
        </authorList>
    </citation>
    <scope>NUCLEOTIDE SEQUENCE</scope>
    <source>
        <strain evidence="1">MM-2020</strain>
        <tissue evidence="1">Muscle</tissue>
    </source>
</reference>
<accession>A0A9D3XQ51</accession>
<protein>
    <submittedName>
        <fullName evidence="1">Uncharacterized protein</fullName>
    </submittedName>
</protein>
<proteinExistence type="predicted"/>
<evidence type="ECO:0000313" key="2">
    <source>
        <dbReference type="Proteomes" id="UP000827986"/>
    </source>
</evidence>
<comment type="caution">
    <text evidence="1">The sequence shown here is derived from an EMBL/GenBank/DDBJ whole genome shotgun (WGS) entry which is preliminary data.</text>
</comment>
<dbReference type="EMBL" id="JAHDVG010000466">
    <property type="protein sequence ID" value="KAH1183185.1"/>
    <property type="molecule type" value="Genomic_DNA"/>
</dbReference>
<dbReference type="Proteomes" id="UP000827986">
    <property type="component" value="Unassembled WGS sequence"/>
</dbReference>
<gene>
    <name evidence="1" type="ORF">KIL84_004677</name>
</gene>
<sequence length="119" mass="13869">MKTEKIMVKRLYIQHQYSDTIITAVILHVNSNRHLAAVHIQYEKVLTGHPDNPCSGYDTIAIHNPKIRGFQFYFQTLSTPMILNIHIQFFCNLNAPSHTQPYTDLSRMTTVEQKQQKKK</sequence>
<name>A0A9D3XQ51_9SAUR</name>
<dbReference type="AlphaFoldDB" id="A0A9D3XQ51"/>
<evidence type="ECO:0000313" key="1">
    <source>
        <dbReference type="EMBL" id="KAH1183185.1"/>
    </source>
</evidence>
<keyword evidence="2" id="KW-1185">Reference proteome</keyword>
<organism evidence="1 2">
    <name type="scientific">Mauremys mutica</name>
    <name type="common">yellowpond turtle</name>
    <dbReference type="NCBI Taxonomy" id="74926"/>
    <lineage>
        <taxon>Eukaryota</taxon>
        <taxon>Metazoa</taxon>
        <taxon>Chordata</taxon>
        <taxon>Craniata</taxon>
        <taxon>Vertebrata</taxon>
        <taxon>Euteleostomi</taxon>
        <taxon>Archelosauria</taxon>
        <taxon>Testudinata</taxon>
        <taxon>Testudines</taxon>
        <taxon>Cryptodira</taxon>
        <taxon>Durocryptodira</taxon>
        <taxon>Testudinoidea</taxon>
        <taxon>Geoemydidae</taxon>
        <taxon>Geoemydinae</taxon>
        <taxon>Mauremys</taxon>
    </lineage>
</organism>